<keyword evidence="2" id="KW-1185">Reference proteome</keyword>
<dbReference type="EMBL" id="JABFTP020000186">
    <property type="protein sequence ID" value="KAL3290456.1"/>
    <property type="molecule type" value="Genomic_DNA"/>
</dbReference>
<gene>
    <name evidence="1" type="ORF">HHI36_023797</name>
</gene>
<dbReference type="AlphaFoldDB" id="A0ABD2PJ33"/>
<name>A0ABD2PJ33_9CUCU</name>
<evidence type="ECO:0000313" key="2">
    <source>
        <dbReference type="Proteomes" id="UP001516400"/>
    </source>
</evidence>
<sequence length="270" mass="31068">MFSPDNLGVSPRSQKGATHFEEEINERNSKVNNVMMCTLNKSNSQSLNERILHDKAEVVKILDIKDIKENVIEKVIGVCKKGTKPKPRKIALSNSGIARTVLRNKSRIMESYGRNISVGPDQTVLQRTHLRRILGKLKQRERDGEKDLHVKLLDSVFSDIDSTVVGVASNLLVNNYSNHVALHMDVSFLAEIKRLDYRDVQFIFNRADYIGMNSFLGTCDWSVDNIDIDRTVCKFYNNVYATYRFIPLKTFAPSRYPKWFDSELIHMVRR</sequence>
<reference evidence="1 2" key="1">
    <citation type="journal article" date="2021" name="BMC Biol.">
        <title>Horizontally acquired antibacterial genes associated with adaptive radiation of ladybird beetles.</title>
        <authorList>
            <person name="Li H.S."/>
            <person name="Tang X.F."/>
            <person name="Huang Y.H."/>
            <person name="Xu Z.Y."/>
            <person name="Chen M.L."/>
            <person name="Du X.Y."/>
            <person name="Qiu B.Y."/>
            <person name="Chen P.T."/>
            <person name="Zhang W."/>
            <person name="Slipinski A."/>
            <person name="Escalona H.E."/>
            <person name="Waterhouse R.M."/>
            <person name="Zwick A."/>
            <person name="Pang H."/>
        </authorList>
    </citation>
    <scope>NUCLEOTIDE SEQUENCE [LARGE SCALE GENOMIC DNA]</scope>
    <source>
        <strain evidence="1">SYSU2018</strain>
    </source>
</reference>
<organism evidence="1 2">
    <name type="scientific">Cryptolaemus montrouzieri</name>
    <dbReference type="NCBI Taxonomy" id="559131"/>
    <lineage>
        <taxon>Eukaryota</taxon>
        <taxon>Metazoa</taxon>
        <taxon>Ecdysozoa</taxon>
        <taxon>Arthropoda</taxon>
        <taxon>Hexapoda</taxon>
        <taxon>Insecta</taxon>
        <taxon>Pterygota</taxon>
        <taxon>Neoptera</taxon>
        <taxon>Endopterygota</taxon>
        <taxon>Coleoptera</taxon>
        <taxon>Polyphaga</taxon>
        <taxon>Cucujiformia</taxon>
        <taxon>Coccinelloidea</taxon>
        <taxon>Coccinellidae</taxon>
        <taxon>Scymninae</taxon>
        <taxon>Scymnini</taxon>
        <taxon>Cryptolaemus</taxon>
    </lineage>
</organism>
<evidence type="ECO:0000313" key="1">
    <source>
        <dbReference type="EMBL" id="KAL3290456.1"/>
    </source>
</evidence>
<comment type="caution">
    <text evidence="1">The sequence shown here is derived from an EMBL/GenBank/DDBJ whole genome shotgun (WGS) entry which is preliminary data.</text>
</comment>
<proteinExistence type="predicted"/>
<dbReference type="Proteomes" id="UP001516400">
    <property type="component" value="Unassembled WGS sequence"/>
</dbReference>
<accession>A0ABD2PJ33</accession>
<protein>
    <submittedName>
        <fullName evidence="1">Uncharacterized protein</fullName>
    </submittedName>
</protein>